<feature type="compositionally biased region" description="Basic and acidic residues" evidence="5">
    <location>
        <begin position="196"/>
        <end position="211"/>
    </location>
</feature>
<dbReference type="EMBL" id="JABEVY010000708">
    <property type="protein sequence ID" value="KAF5228124.1"/>
    <property type="molecule type" value="Genomic_DNA"/>
</dbReference>
<evidence type="ECO:0008006" key="8">
    <source>
        <dbReference type="Google" id="ProtNLM"/>
    </source>
</evidence>
<evidence type="ECO:0000256" key="3">
    <source>
        <dbReference type="PIRSR" id="PIRSR606689-1"/>
    </source>
</evidence>
<feature type="binding site" evidence="3">
    <location>
        <begin position="20"/>
        <end position="27"/>
    </location>
    <ligand>
        <name>GTP</name>
        <dbReference type="ChEBI" id="CHEBI:37565"/>
    </ligand>
</feature>
<keyword evidence="4" id="KW-0460">Magnesium</keyword>
<feature type="binding site" evidence="4">
    <location>
        <position position="44"/>
    </location>
    <ligand>
        <name>Mg(2+)</name>
        <dbReference type="ChEBI" id="CHEBI:18420"/>
    </ligand>
</feature>
<feature type="binding site" evidence="3">
    <location>
        <position position="67"/>
    </location>
    <ligand>
        <name>GTP</name>
        <dbReference type="ChEBI" id="CHEBI:37565"/>
    </ligand>
</feature>
<dbReference type="SMART" id="SM00177">
    <property type="entry name" value="ARF"/>
    <property type="match status" value="1"/>
</dbReference>
<gene>
    <name evidence="6" type="ORF">FANTH_14591</name>
</gene>
<dbReference type="GO" id="GO:0003924">
    <property type="term" value="F:GTPase activity"/>
    <property type="evidence" value="ECO:0007669"/>
    <property type="project" value="InterPro"/>
</dbReference>
<dbReference type="PANTHER" id="PTHR11711">
    <property type="entry name" value="ADP RIBOSYLATION FACTOR-RELATED"/>
    <property type="match status" value="1"/>
</dbReference>
<organism evidence="6 7">
    <name type="scientific">Fusarium anthophilum</name>
    <dbReference type="NCBI Taxonomy" id="48485"/>
    <lineage>
        <taxon>Eukaryota</taxon>
        <taxon>Fungi</taxon>
        <taxon>Dikarya</taxon>
        <taxon>Ascomycota</taxon>
        <taxon>Pezizomycotina</taxon>
        <taxon>Sordariomycetes</taxon>
        <taxon>Hypocreomycetidae</taxon>
        <taxon>Hypocreales</taxon>
        <taxon>Nectriaceae</taxon>
        <taxon>Fusarium</taxon>
        <taxon>Fusarium fujikuroi species complex</taxon>
    </lineage>
</organism>
<accession>A0A8H5DLL0</accession>
<dbReference type="InterPro" id="IPR024156">
    <property type="entry name" value="Small_GTPase_ARF"/>
</dbReference>
<dbReference type="AlphaFoldDB" id="A0A8H5DLL0"/>
<keyword evidence="7" id="KW-1185">Reference proteome</keyword>
<name>A0A8H5DLL0_9HYPO</name>
<feature type="binding site" evidence="3">
    <location>
        <begin position="126"/>
        <end position="129"/>
    </location>
    <ligand>
        <name>GTP</name>
        <dbReference type="ChEBI" id="CHEBI:37565"/>
    </ligand>
</feature>
<evidence type="ECO:0000313" key="7">
    <source>
        <dbReference type="Proteomes" id="UP000573603"/>
    </source>
</evidence>
<dbReference type="Proteomes" id="UP000573603">
    <property type="component" value="Unassembled WGS sequence"/>
</dbReference>
<dbReference type="Pfam" id="PF00025">
    <property type="entry name" value="Arf"/>
    <property type="match status" value="1"/>
</dbReference>
<protein>
    <recommendedName>
        <fullName evidence="8">ADP-ribosylation factor</fullName>
    </recommendedName>
</protein>
<dbReference type="InterPro" id="IPR006689">
    <property type="entry name" value="Small_GTPase_ARF/SAR"/>
</dbReference>
<evidence type="ECO:0000256" key="1">
    <source>
        <dbReference type="ARBA" id="ARBA00022741"/>
    </source>
</evidence>
<dbReference type="GO" id="GO:0046872">
    <property type="term" value="F:metal ion binding"/>
    <property type="evidence" value="ECO:0007669"/>
    <property type="project" value="UniProtKB-KW"/>
</dbReference>
<reference evidence="6 7" key="1">
    <citation type="journal article" date="2020" name="BMC Genomics">
        <title>Correction to: Identification and distribution of gene clusters required for synthesis of sphingolipid metabolism inhibitors in diverse species of the filamentous fungus Fusarium.</title>
        <authorList>
            <person name="Kim H.S."/>
            <person name="Lohmar J.M."/>
            <person name="Busman M."/>
            <person name="Brown D.W."/>
            <person name="Naumann T.A."/>
            <person name="Divon H.H."/>
            <person name="Lysoe E."/>
            <person name="Uhlig S."/>
            <person name="Proctor R.H."/>
        </authorList>
    </citation>
    <scope>NUCLEOTIDE SEQUENCE [LARGE SCALE GENOMIC DNA]</scope>
    <source>
        <strain evidence="6 7">NRRL 25214</strain>
    </source>
</reference>
<keyword evidence="4" id="KW-0479">Metal-binding</keyword>
<dbReference type="PROSITE" id="PS51417">
    <property type="entry name" value="ARF"/>
    <property type="match status" value="1"/>
</dbReference>
<feature type="binding site" evidence="4">
    <location>
        <position position="27"/>
    </location>
    <ligand>
        <name>Mg(2+)</name>
        <dbReference type="ChEBI" id="CHEBI:18420"/>
    </ligand>
</feature>
<feature type="region of interest" description="Disordered" evidence="5">
    <location>
        <begin position="190"/>
        <end position="211"/>
    </location>
</feature>
<keyword evidence="2 3" id="KW-0342">GTP-binding</keyword>
<dbReference type="GO" id="GO:0005525">
    <property type="term" value="F:GTP binding"/>
    <property type="evidence" value="ECO:0007669"/>
    <property type="project" value="UniProtKB-KW"/>
</dbReference>
<evidence type="ECO:0000256" key="4">
    <source>
        <dbReference type="PIRSR" id="PIRSR606689-2"/>
    </source>
</evidence>
<dbReference type="SUPFAM" id="SSF52540">
    <property type="entry name" value="P-loop containing nucleoside triphosphate hydrolases"/>
    <property type="match status" value="1"/>
</dbReference>
<dbReference type="InterPro" id="IPR027417">
    <property type="entry name" value="P-loop_NTPase"/>
</dbReference>
<dbReference type="Gene3D" id="3.40.50.300">
    <property type="entry name" value="P-loop containing nucleotide triphosphate hydrolases"/>
    <property type="match status" value="1"/>
</dbReference>
<comment type="caution">
    <text evidence="6">The sequence shown here is derived from an EMBL/GenBank/DDBJ whole genome shotgun (WGS) entry which is preliminary data.</text>
</comment>
<evidence type="ECO:0000256" key="5">
    <source>
        <dbReference type="SAM" id="MobiDB-lite"/>
    </source>
</evidence>
<evidence type="ECO:0000313" key="6">
    <source>
        <dbReference type="EMBL" id="KAF5228124.1"/>
    </source>
</evidence>
<evidence type="ECO:0000256" key="2">
    <source>
        <dbReference type="ARBA" id="ARBA00023134"/>
    </source>
</evidence>
<sequence length="683" mass="77855">MRIARWLLGGGREHVGLVLGNDASGKTTFLYRLKFGEVVQTIPTIGFNVETIDHPDGKKVTLWDVGGCDRIRPLIRHYMSQDRFLIFIQSCTDTEPDRVEFSLEYLRMGLSMMLENEAKHMFIIFNKQDLLSEEERPQIVKDLKEKIEVEIKPYADKLDIKILDTPGLSALSGCQAHDVMDEIRKTLKPKKPAKNMKAEIEQRERGPSEEELRNKIRTANAESADAKTFWASFLDGSLEAWDHYTHLRAGFFVMHDCFGRGLGLLECADEFMKHLNRLREGNPERFRNTAHKTMTIFWLHQIQVAAIEYQAHSLDKFPSREDYADIVFSAPHLMNSGLWRAYYSKDLLFSPLARANYSLPDLQPLPTIKQVTSAPVQEKVTNDVDRLPRFAFSVVQKTLSSKLRRGGVVKQALEALQSSTMRLRASDYSVPPYSETQAYFWIQIIHAYTHSLEVESSESQFTTYEAFKSLFDIKGDEWREYYSQSTWESIAARMAFVNPDKKPLPNIFNLPSQARKDLARSQMINATNHRSTNTDLPSSEDLDFLAAILIDEAKLIPESELNVASHASLITFLFNRLSENTKSPATSTIRGDASLASSTALEMAKWTGLTQAMFWVQQIQIALARRKEIGFEEFIKGNSGLAFEELPFVYYSPQLWGSVEARDGYVMPDRRGLSSIVPAKVKQ</sequence>
<keyword evidence="1 3" id="KW-0547">Nucleotide-binding</keyword>
<proteinExistence type="predicted"/>